<evidence type="ECO:0000313" key="2">
    <source>
        <dbReference type="WBParaSite" id="Minc3s00160g06386"/>
    </source>
</evidence>
<dbReference type="AlphaFoldDB" id="A0A914KXI4"/>
<sequence length="73" mass="8582">MMNLLLIFVFLLYAAALFLTTVLMKLSYVLLQIFTLHLPFRNLRLNTFRVGFSLQDLVELMYLLVINQILQVC</sequence>
<name>A0A914KXI4_MELIC</name>
<accession>A0A914KXI4</accession>
<reference evidence="2" key="1">
    <citation type="submission" date="2022-11" db="UniProtKB">
        <authorList>
            <consortium name="WormBaseParasite"/>
        </authorList>
    </citation>
    <scope>IDENTIFICATION</scope>
</reference>
<proteinExistence type="predicted"/>
<dbReference type="WBParaSite" id="Minc3s00160g06386">
    <property type="protein sequence ID" value="Minc3s00160g06386"/>
    <property type="gene ID" value="Minc3s00160g06386"/>
</dbReference>
<keyword evidence="1" id="KW-1185">Reference proteome</keyword>
<protein>
    <submittedName>
        <fullName evidence="2">Candidate secreted effector</fullName>
    </submittedName>
</protein>
<evidence type="ECO:0000313" key="1">
    <source>
        <dbReference type="Proteomes" id="UP000887563"/>
    </source>
</evidence>
<organism evidence="1 2">
    <name type="scientific">Meloidogyne incognita</name>
    <name type="common">Southern root-knot nematode worm</name>
    <name type="synonym">Oxyuris incognita</name>
    <dbReference type="NCBI Taxonomy" id="6306"/>
    <lineage>
        <taxon>Eukaryota</taxon>
        <taxon>Metazoa</taxon>
        <taxon>Ecdysozoa</taxon>
        <taxon>Nematoda</taxon>
        <taxon>Chromadorea</taxon>
        <taxon>Rhabditida</taxon>
        <taxon>Tylenchina</taxon>
        <taxon>Tylenchomorpha</taxon>
        <taxon>Tylenchoidea</taxon>
        <taxon>Meloidogynidae</taxon>
        <taxon>Meloidogyninae</taxon>
        <taxon>Meloidogyne</taxon>
        <taxon>Meloidogyne incognita group</taxon>
    </lineage>
</organism>
<dbReference type="Proteomes" id="UP000887563">
    <property type="component" value="Unplaced"/>
</dbReference>